<dbReference type="AlphaFoldDB" id="A0A1I3VU33"/>
<dbReference type="GeneID" id="96304329"/>
<evidence type="ECO:0000313" key="2">
    <source>
        <dbReference type="Proteomes" id="UP000199111"/>
    </source>
</evidence>
<dbReference type="SUPFAM" id="SSF56784">
    <property type="entry name" value="HAD-like"/>
    <property type="match status" value="1"/>
</dbReference>
<keyword evidence="2" id="KW-1185">Reference proteome</keyword>
<dbReference type="Proteomes" id="UP000199111">
    <property type="component" value="Unassembled WGS sequence"/>
</dbReference>
<reference evidence="2" key="1">
    <citation type="submission" date="2016-10" db="EMBL/GenBank/DDBJ databases">
        <authorList>
            <person name="Varghese N."/>
            <person name="Submissions S."/>
        </authorList>
    </citation>
    <scope>NUCLEOTIDE SEQUENCE [LARGE SCALE GENOMIC DNA]</scope>
    <source>
        <strain evidence="2">CGMCC 4.2126</strain>
    </source>
</reference>
<dbReference type="RefSeq" id="WP_245789536.1">
    <property type="nucleotide sequence ID" value="NZ_FOQY01000015.1"/>
</dbReference>
<gene>
    <name evidence="1" type="ORF">SAMN05216275_11526</name>
</gene>
<dbReference type="InterPro" id="IPR036412">
    <property type="entry name" value="HAD-like_sf"/>
</dbReference>
<name>A0A1I3VU33_9ACTN</name>
<dbReference type="EMBL" id="FOQY01000015">
    <property type="protein sequence ID" value="SFJ98934.1"/>
    <property type="molecule type" value="Genomic_DNA"/>
</dbReference>
<protein>
    <submittedName>
        <fullName evidence="1">Putative hydrolase of the HAD superfamily</fullName>
    </submittedName>
</protein>
<organism evidence="1 2">
    <name type="scientific">Streptosporangium canum</name>
    <dbReference type="NCBI Taxonomy" id="324952"/>
    <lineage>
        <taxon>Bacteria</taxon>
        <taxon>Bacillati</taxon>
        <taxon>Actinomycetota</taxon>
        <taxon>Actinomycetes</taxon>
        <taxon>Streptosporangiales</taxon>
        <taxon>Streptosporangiaceae</taxon>
        <taxon>Streptosporangium</taxon>
    </lineage>
</organism>
<proteinExistence type="predicted"/>
<evidence type="ECO:0000313" key="1">
    <source>
        <dbReference type="EMBL" id="SFJ98934.1"/>
    </source>
</evidence>
<dbReference type="GO" id="GO:0016787">
    <property type="term" value="F:hydrolase activity"/>
    <property type="evidence" value="ECO:0007669"/>
    <property type="project" value="UniProtKB-KW"/>
</dbReference>
<sequence length="56" mass="6268">MQRLALFDLDNTLIDLDGAFQIWAEEFAETRALGREAAGWLTALNREGLPHREAPG</sequence>
<keyword evidence="1" id="KW-0378">Hydrolase</keyword>
<accession>A0A1I3VU33</accession>